<accession>A0A2T2WMB5</accession>
<sequence>MDTILRPWLVLRELKGLSQSELSRLAGIDQSFYSRIERGIVKSPEEAAARLCRVLLPPAAADAPHVRRALIAPEEAPCLAGERLVQRVEGFTERAGAHWIMPSLQRWRGSRFVPAVFAADHVRQAAWVWLLCVLGSERASALDIPEYADEFDPWAQTILSDLGVPPLLSGDDESDEEEWLVATWRRLPPKVRAALRVVIEAAAGGRASIS</sequence>
<organism evidence="2 3">
    <name type="scientific">Sulfobacillus acidophilus</name>
    <dbReference type="NCBI Taxonomy" id="53633"/>
    <lineage>
        <taxon>Bacteria</taxon>
        <taxon>Bacillati</taxon>
        <taxon>Bacillota</taxon>
        <taxon>Clostridia</taxon>
        <taxon>Eubacteriales</taxon>
        <taxon>Clostridiales Family XVII. Incertae Sedis</taxon>
        <taxon>Sulfobacillus</taxon>
    </lineage>
</organism>
<feature type="domain" description="HTH cro/C1-type" evidence="1">
    <location>
        <begin position="11"/>
        <end position="61"/>
    </location>
</feature>
<dbReference type="InterPro" id="IPR001387">
    <property type="entry name" value="Cro/C1-type_HTH"/>
</dbReference>
<evidence type="ECO:0000313" key="3">
    <source>
        <dbReference type="Proteomes" id="UP000241848"/>
    </source>
</evidence>
<dbReference type="SUPFAM" id="SSF47413">
    <property type="entry name" value="lambda repressor-like DNA-binding domains"/>
    <property type="match status" value="1"/>
</dbReference>
<dbReference type="Gene3D" id="1.10.260.40">
    <property type="entry name" value="lambda repressor-like DNA-binding domains"/>
    <property type="match status" value="1"/>
</dbReference>
<dbReference type="EMBL" id="PXYV01000006">
    <property type="protein sequence ID" value="PSR23384.1"/>
    <property type="molecule type" value="Genomic_DNA"/>
</dbReference>
<gene>
    <name evidence="2" type="ORF">C7B45_03475</name>
</gene>
<proteinExistence type="predicted"/>
<evidence type="ECO:0000259" key="1">
    <source>
        <dbReference type="PROSITE" id="PS50943"/>
    </source>
</evidence>
<dbReference type="Pfam" id="PF01381">
    <property type="entry name" value="HTH_3"/>
    <property type="match status" value="1"/>
</dbReference>
<dbReference type="PROSITE" id="PS50943">
    <property type="entry name" value="HTH_CROC1"/>
    <property type="match status" value="1"/>
</dbReference>
<dbReference type="CDD" id="cd00093">
    <property type="entry name" value="HTH_XRE"/>
    <property type="match status" value="1"/>
</dbReference>
<dbReference type="GO" id="GO:0003677">
    <property type="term" value="F:DNA binding"/>
    <property type="evidence" value="ECO:0007669"/>
    <property type="project" value="InterPro"/>
</dbReference>
<reference evidence="2 3" key="1">
    <citation type="journal article" date="2014" name="BMC Genomics">
        <title>Comparison of environmental and isolate Sulfobacillus genomes reveals diverse carbon, sulfur, nitrogen, and hydrogen metabolisms.</title>
        <authorList>
            <person name="Justice N.B."/>
            <person name="Norman A."/>
            <person name="Brown C.T."/>
            <person name="Singh A."/>
            <person name="Thomas B.C."/>
            <person name="Banfield J.F."/>
        </authorList>
    </citation>
    <scope>NUCLEOTIDE SEQUENCE [LARGE SCALE GENOMIC DNA]</scope>
    <source>
        <strain evidence="2">AMDSBA3</strain>
    </source>
</reference>
<evidence type="ECO:0000313" key="2">
    <source>
        <dbReference type="EMBL" id="PSR23384.1"/>
    </source>
</evidence>
<dbReference type="SMART" id="SM00530">
    <property type="entry name" value="HTH_XRE"/>
    <property type="match status" value="1"/>
</dbReference>
<name>A0A2T2WMB5_9FIRM</name>
<protein>
    <recommendedName>
        <fullName evidence="1">HTH cro/C1-type domain-containing protein</fullName>
    </recommendedName>
</protein>
<dbReference type="AlphaFoldDB" id="A0A2T2WMB5"/>
<comment type="caution">
    <text evidence="2">The sequence shown here is derived from an EMBL/GenBank/DDBJ whole genome shotgun (WGS) entry which is preliminary data.</text>
</comment>
<dbReference type="Proteomes" id="UP000241848">
    <property type="component" value="Unassembled WGS sequence"/>
</dbReference>
<dbReference type="InterPro" id="IPR010982">
    <property type="entry name" value="Lambda_DNA-bd_dom_sf"/>
</dbReference>